<dbReference type="InterPro" id="IPR039430">
    <property type="entry name" value="Thymidylate_kin-like_dom"/>
</dbReference>
<keyword evidence="4 10" id="KW-0808">Transferase</keyword>
<protein>
    <recommendedName>
        <fullName evidence="3 10">Thymidylate kinase</fullName>
        <ecNumber evidence="2 10">2.7.4.9</ecNumber>
    </recommendedName>
    <alternativeName>
        <fullName evidence="10">dTMP kinase</fullName>
    </alternativeName>
</protein>
<dbReference type="PROSITE" id="PS01331">
    <property type="entry name" value="THYMIDYLATE_KINASE"/>
    <property type="match status" value="1"/>
</dbReference>
<keyword evidence="7 10" id="KW-0418">Kinase</keyword>
<evidence type="ECO:0000313" key="13">
    <source>
        <dbReference type="Proteomes" id="UP001240643"/>
    </source>
</evidence>
<keyword evidence="13" id="KW-1185">Reference proteome</keyword>
<keyword evidence="5 10" id="KW-0545">Nucleotide biosynthesis</keyword>
<gene>
    <name evidence="10" type="primary">tmk</name>
    <name evidence="12" type="ORF">J2Z62_000259</name>
</gene>
<dbReference type="SUPFAM" id="SSF52540">
    <property type="entry name" value="P-loop containing nucleoside triphosphate hydrolases"/>
    <property type="match status" value="1"/>
</dbReference>
<keyword evidence="6 10" id="KW-0547">Nucleotide-binding</keyword>
<dbReference type="Proteomes" id="UP001240643">
    <property type="component" value="Unassembled WGS sequence"/>
</dbReference>
<accession>A0ABU0LYN6</accession>
<dbReference type="GO" id="GO:0004798">
    <property type="term" value="F:dTMP kinase activity"/>
    <property type="evidence" value="ECO:0007669"/>
    <property type="project" value="UniProtKB-EC"/>
</dbReference>
<dbReference type="Gene3D" id="3.40.50.300">
    <property type="entry name" value="P-loop containing nucleotide triphosphate hydrolases"/>
    <property type="match status" value="1"/>
</dbReference>
<comment type="catalytic activity">
    <reaction evidence="9 10">
        <text>dTMP + ATP = dTDP + ADP</text>
        <dbReference type="Rhea" id="RHEA:13517"/>
        <dbReference type="ChEBI" id="CHEBI:30616"/>
        <dbReference type="ChEBI" id="CHEBI:58369"/>
        <dbReference type="ChEBI" id="CHEBI:63528"/>
        <dbReference type="ChEBI" id="CHEBI:456216"/>
        <dbReference type="EC" id="2.7.4.9"/>
    </reaction>
</comment>
<dbReference type="EC" id="2.7.4.9" evidence="2 10"/>
<dbReference type="RefSeq" id="WP_256547482.1">
    <property type="nucleotide sequence ID" value="NZ_CP101809.1"/>
</dbReference>
<sequence length="245" mass="28520">MKSKILEDNFTISNQEKSKQKTRKKGVFIVFEGGDFCGKSTILKKVEKQLQKKFELDKSWLGYEGVVTSFEPGGGSETALAIREIILNPPNQKRLNELTEAFLFAASRNENVTKLILPNLQNKKIVITDRFVDSSFVYQGLLTDLGYELVNQINQLVLKDLKIDLTFYFEIDFDTWNQRVLDRKQTQEFNHLDKINFEKLKTNYQKIYQLKDNKKRKVIFIDGSKPIDNIVDEIINHIEKFGLTQ</sequence>
<dbReference type="InterPro" id="IPR027417">
    <property type="entry name" value="P-loop_NTPase"/>
</dbReference>
<comment type="caution">
    <text evidence="10">Lacks conserved residue(s) required for the propagation of feature annotation.</text>
</comment>
<organism evidence="12 13">
    <name type="scientific">Mycoplasmoides fastidiosum</name>
    <dbReference type="NCBI Taxonomy" id="92758"/>
    <lineage>
        <taxon>Bacteria</taxon>
        <taxon>Bacillati</taxon>
        <taxon>Mycoplasmatota</taxon>
        <taxon>Mycoplasmoidales</taxon>
        <taxon>Mycoplasmoidaceae</taxon>
        <taxon>Mycoplasmoides</taxon>
    </lineage>
</organism>
<dbReference type="PANTHER" id="PTHR10344">
    <property type="entry name" value="THYMIDYLATE KINASE"/>
    <property type="match status" value="1"/>
</dbReference>
<dbReference type="Pfam" id="PF02223">
    <property type="entry name" value="Thymidylate_kin"/>
    <property type="match status" value="1"/>
</dbReference>
<evidence type="ECO:0000256" key="10">
    <source>
        <dbReference type="HAMAP-Rule" id="MF_00165"/>
    </source>
</evidence>
<dbReference type="InterPro" id="IPR018094">
    <property type="entry name" value="Thymidylate_kinase"/>
</dbReference>
<evidence type="ECO:0000256" key="8">
    <source>
        <dbReference type="ARBA" id="ARBA00022840"/>
    </source>
</evidence>
<comment type="caution">
    <text evidence="12">The sequence shown here is derived from an EMBL/GenBank/DDBJ whole genome shotgun (WGS) entry which is preliminary data.</text>
</comment>
<dbReference type="PANTHER" id="PTHR10344:SF4">
    <property type="entry name" value="UMP-CMP KINASE 2, MITOCHONDRIAL"/>
    <property type="match status" value="1"/>
</dbReference>
<feature type="domain" description="Thymidylate kinase-like" evidence="11">
    <location>
        <begin position="31"/>
        <end position="234"/>
    </location>
</feature>
<evidence type="ECO:0000256" key="7">
    <source>
        <dbReference type="ARBA" id="ARBA00022777"/>
    </source>
</evidence>
<comment type="similarity">
    <text evidence="1 10">Belongs to the thymidylate kinase family.</text>
</comment>
<evidence type="ECO:0000256" key="6">
    <source>
        <dbReference type="ARBA" id="ARBA00022741"/>
    </source>
</evidence>
<name>A0ABU0LYN6_9BACT</name>
<dbReference type="NCBIfam" id="TIGR00041">
    <property type="entry name" value="DTMP_kinase"/>
    <property type="match status" value="1"/>
</dbReference>
<evidence type="ECO:0000256" key="4">
    <source>
        <dbReference type="ARBA" id="ARBA00022679"/>
    </source>
</evidence>
<proteinExistence type="inferred from homology"/>
<dbReference type="InterPro" id="IPR018095">
    <property type="entry name" value="Thymidylate_kin_CS"/>
</dbReference>
<evidence type="ECO:0000313" key="12">
    <source>
        <dbReference type="EMBL" id="MDQ0513821.1"/>
    </source>
</evidence>
<evidence type="ECO:0000256" key="3">
    <source>
        <dbReference type="ARBA" id="ARBA00017144"/>
    </source>
</evidence>
<reference evidence="12" key="1">
    <citation type="submission" date="2023-07" db="EMBL/GenBank/DDBJ databases">
        <title>Genomic Encyclopedia of Type Strains, Phase IV (KMG-IV): sequencing the most valuable type-strain genomes for metagenomic binning, comparative biology and taxonomic classification.</title>
        <authorList>
            <person name="Goeker M."/>
        </authorList>
    </citation>
    <scope>NUCLEOTIDE SEQUENCE [LARGE SCALE GENOMIC DNA]</scope>
    <source>
        <strain evidence="12">DSM 21204</strain>
    </source>
</reference>
<evidence type="ECO:0000259" key="11">
    <source>
        <dbReference type="Pfam" id="PF02223"/>
    </source>
</evidence>
<evidence type="ECO:0000256" key="2">
    <source>
        <dbReference type="ARBA" id="ARBA00012980"/>
    </source>
</evidence>
<keyword evidence="8 10" id="KW-0067">ATP-binding</keyword>
<dbReference type="CDD" id="cd01672">
    <property type="entry name" value="TMPK"/>
    <property type="match status" value="1"/>
</dbReference>
<dbReference type="HAMAP" id="MF_00165">
    <property type="entry name" value="Thymidylate_kinase"/>
    <property type="match status" value="1"/>
</dbReference>
<evidence type="ECO:0000256" key="9">
    <source>
        <dbReference type="ARBA" id="ARBA00048743"/>
    </source>
</evidence>
<evidence type="ECO:0000256" key="5">
    <source>
        <dbReference type="ARBA" id="ARBA00022727"/>
    </source>
</evidence>
<dbReference type="EMBL" id="JAUSWO010000001">
    <property type="protein sequence ID" value="MDQ0513821.1"/>
    <property type="molecule type" value="Genomic_DNA"/>
</dbReference>
<evidence type="ECO:0000256" key="1">
    <source>
        <dbReference type="ARBA" id="ARBA00009776"/>
    </source>
</evidence>
<comment type="function">
    <text evidence="10">Phosphorylation of dTMP to form dTDP in both de novo and salvage pathways of dTTP synthesis.</text>
</comment>